<feature type="domain" description="PH" evidence="1">
    <location>
        <begin position="1"/>
        <end position="26"/>
    </location>
</feature>
<proteinExistence type="predicted"/>
<dbReference type="InterPro" id="IPR001849">
    <property type="entry name" value="PH_domain"/>
</dbReference>
<dbReference type="EMBL" id="PQWO01000003">
    <property type="protein sequence ID" value="PZD74416.1"/>
    <property type="molecule type" value="Genomic_DNA"/>
</dbReference>
<dbReference type="RefSeq" id="WP_110985210.1">
    <property type="nucleotide sequence ID" value="NZ_CAWNWM010000003.1"/>
</dbReference>
<reference evidence="2 3" key="1">
    <citation type="journal article" date="2018" name="Sci. Rep.">
        <title>A novel species of the marine cyanobacterium Acaryochloris with a unique pigment content and lifestyle.</title>
        <authorList>
            <person name="Partensky F."/>
            <person name="Six C."/>
            <person name="Ratin M."/>
            <person name="Garczarek L."/>
            <person name="Vaulot D."/>
            <person name="Probert I."/>
            <person name="Calteau A."/>
            <person name="Gourvil P."/>
            <person name="Marie D."/>
            <person name="Grebert T."/>
            <person name="Bouchier C."/>
            <person name="Le Panse S."/>
            <person name="Gachenot M."/>
            <person name="Rodriguez F."/>
            <person name="Garrido J.L."/>
        </authorList>
    </citation>
    <scope>NUCLEOTIDE SEQUENCE [LARGE SCALE GENOMIC DNA]</scope>
    <source>
        <strain evidence="2 3">RCC1774</strain>
    </source>
</reference>
<dbReference type="AlphaFoldDB" id="A0A2W1JMI2"/>
<keyword evidence="3" id="KW-1185">Reference proteome</keyword>
<accession>A0A2W1JMI2</accession>
<protein>
    <recommendedName>
        <fullName evidence="1">PH domain-containing protein</fullName>
    </recommendedName>
</protein>
<organism evidence="2 3">
    <name type="scientific">Acaryochloris thomasi RCC1774</name>
    <dbReference type="NCBI Taxonomy" id="1764569"/>
    <lineage>
        <taxon>Bacteria</taxon>
        <taxon>Bacillati</taxon>
        <taxon>Cyanobacteriota</taxon>
        <taxon>Cyanophyceae</taxon>
        <taxon>Acaryochloridales</taxon>
        <taxon>Acaryochloridaceae</taxon>
        <taxon>Acaryochloris</taxon>
        <taxon>Acaryochloris thomasi</taxon>
    </lineage>
</organism>
<dbReference type="OrthoDB" id="531324at2"/>
<sequence>MVFKVTSPKFEQEFERWTDALEQAKELVPDCKGIFQEVRILEDGELVWVKDRFHRYPQFMGPGTYNRLARLFLQEDMEAEQVKQDDAS</sequence>
<dbReference type="Proteomes" id="UP000248857">
    <property type="component" value="Unassembled WGS sequence"/>
</dbReference>
<name>A0A2W1JMI2_9CYAN</name>
<evidence type="ECO:0000313" key="3">
    <source>
        <dbReference type="Proteomes" id="UP000248857"/>
    </source>
</evidence>
<comment type="caution">
    <text evidence="2">The sequence shown here is derived from an EMBL/GenBank/DDBJ whole genome shotgun (WGS) entry which is preliminary data.</text>
</comment>
<gene>
    <name evidence="2" type="ORF">C1752_01233</name>
</gene>
<evidence type="ECO:0000259" key="1">
    <source>
        <dbReference type="PROSITE" id="PS50003"/>
    </source>
</evidence>
<evidence type="ECO:0000313" key="2">
    <source>
        <dbReference type="EMBL" id="PZD74416.1"/>
    </source>
</evidence>
<dbReference type="PROSITE" id="PS50003">
    <property type="entry name" value="PH_DOMAIN"/>
    <property type="match status" value="1"/>
</dbReference>